<evidence type="ECO:0000313" key="10">
    <source>
        <dbReference type="EMBL" id="AKO92025.1"/>
    </source>
</evidence>
<keyword evidence="1" id="KW-0547">Nucleotide-binding</keyword>
<proteinExistence type="predicted"/>
<dbReference type="SUPFAM" id="SSF52980">
    <property type="entry name" value="Restriction endonuclease-like"/>
    <property type="match status" value="1"/>
</dbReference>
<dbReference type="AlphaFoldDB" id="A0A0H4KEI4"/>
<dbReference type="RefSeq" id="WP_046216986.1">
    <property type="nucleotide sequence ID" value="NZ_CP011974.1"/>
</dbReference>
<keyword evidence="6" id="KW-0238">DNA-binding</keyword>
<dbReference type="GO" id="GO:0004386">
    <property type="term" value="F:helicase activity"/>
    <property type="evidence" value="ECO:0007669"/>
    <property type="project" value="UniProtKB-KW"/>
</dbReference>
<dbReference type="GO" id="GO:0016787">
    <property type="term" value="F:hydrolase activity"/>
    <property type="evidence" value="ECO:0007669"/>
    <property type="project" value="UniProtKB-KW"/>
</dbReference>
<reference evidence="10 11" key="1">
    <citation type="journal article" date="2015" name="PLoS ONE">
        <title>Genome Sequence of Bacillus endophyticus and Analysis of Its Companion Mechanism in the Ketogulonigenium vulgare-Bacillus Strain Consortium.</title>
        <authorList>
            <person name="Jia N."/>
            <person name="Du J."/>
            <person name="Ding M.Z."/>
            <person name="Gao F."/>
            <person name="Yuan Y.J."/>
        </authorList>
    </citation>
    <scope>NUCLEOTIDE SEQUENCE [LARGE SCALE GENOMIC DNA]</scope>
    <source>
        <strain evidence="10 11">Hbe603</strain>
    </source>
</reference>
<evidence type="ECO:0000256" key="8">
    <source>
        <dbReference type="SAM" id="Coils"/>
    </source>
</evidence>
<evidence type="ECO:0000256" key="3">
    <source>
        <dbReference type="ARBA" id="ARBA00022801"/>
    </source>
</evidence>
<keyword evidence="5" id="KW-0067">ATP-binding</keyword>
<feature type="coiled-coil region" evidence="8">
    <location>
        <begin position="342"/>
        <end position="369"/>
    </location>
</feature>
<evidence type="ECO:0000256" key="4">
    <source>
        <dbReference type="ARBA" id="ARBA00022806"/>
    </source>
</evidence>
<dbReference type="EMBL" id="CP011974">
    <property type="protein sequence ID" value="AKO92025.1"/>
    <property type="molecule type" value="Genomic_DNA"/>
</dbReference>
<dbReference type="GO" id="GO:0003677">
    <property type="term" value="F:DNA binding"/>
    <property type="evidence" value="ECO:0007669"/>
    <property type="project" value="UniProtKB-KW"/>
</dbReference>
<dbReference type="KEGG" id="beo:BEH_07865"/>
<dbReference type="Gene3D" id="3.90.320.10">
    <property type="match status" value="1"/>
</dbReference>
<reference evidence="11" key="2">
    <citation type="submission" date="2015-06" db="EMBL/GenBank/DDBJ databases">
        <title>Genome Sequence of Bacillus endophyticus and Analysis of its Companion Mechanism in the Ketogulonigenium vulgare-Bacillus strain Consortium.</title>
        <authorList>
            <person name="Jia N."/>
            <person name="Du J."/>
            <person name="Ding M.-Z."/>
            <person name="Gao F."/>
            <person name="Yuan Y.-J."/>
        </authorList>
    </citation>
    <scope>NUCLEOTIDE SEQUENCE [LARGE SCALE GENOMIC DNA]</scope>
    <source>
        <strain evidence="11">Hbe603</strain>
    </source>
</reference>
<evidence type="ECO:0000259" key="9">
    <source>
        <dbReference type="Pfam" id="PF12705"/>
    </source>
</evidence>
<evidence type="ECO:0000256" key="2">
    <source>
        <dbReference type="ARBA" id="ARBA00022763"/>
    </source>
</evidence>
<keyword evidence="3" id="KW-0378">Hydrolase</keyword>
<dbReference type="InterPro" id="IPR011604">
    <property type="entry name" value="PDDEXK-like_dom_sf"/>
</dbReference>
<evidence type="ECO:0000256" key="1">
    <source>
        <dbReference type="ARBA" id="ARBA00022741"/>
    </source>
</evidence>
<dbReference type="InterPro" id="IPR038726">
    <property type="entry name" value="PDDEXK_AddAB-type"/>
</dbReference>
<dbReference type="GO" id="GO:0005524">
    <property type="term" value="F:ATP binding"/>
    <property type="evidence" value="ECO:0007669"/>
    <property type="project" value="UniProtKB-KW"/>
</dbReference>
<feature type="domain" description="PD-(D/E)XK endonuclease-like" evidence="9">
    <location>
        <begin position="24"/>
        <end position="240"/>
    </location>
</feature>
<evidence type="ECO:0000256" key="5">
    <source>
        <dbReference type="ARBA" id="ARBA00022840"/>
    </source>
</evidence>
<dbReference type="InterPro" id="IPR011335">
    <property type="entry name" value="Restrct_endonuc-II-like"/>
</dbReference>
<evidence type="ECO:0000313" key="11">
    <source>
        <dbReference type="Proteomes" id="UP000036202"/>
    </source>
</evidence>
<keyword evidence="2" id="KW-0227">DNA damage</keyword>
<keyword evidence="8" id="KW-0175">Coiled coil</keyword>
<dbReference type="OrthoDB" id="9758506at2"/>
<gene>
    <name evidence="10" type="ORF">BEH_07865</name>
</gene>
<keyword evidence="4" id="KW-0347">Helicase</keyword>
<dbReference type="Proteomes" id="UP000036202">
    <property type="component" value="Chromosome"/>
</dbReference>
<dbReference type="PATRIC" id="fig|135735.6.peg.1612"/>
<protein>
    <recommendedName>
        <fullName evidence="9">PD-(D/E)XK endonuclease-like domain-containing protein</fullName>
    </recommendedName>
</protein>
<accession>A0A0H4KEI4</accession>
<keyword evidence="11" id="KW-1185">Reference proteome</keyword>
<sequence>MGARDKLVIPKKFIKKYGEKFPLWSYSKINTLDNCKHEYYLSRVKKLKSEDNIYTVSGTCAHDIIQDYYENKIKYNQMADLFETKFFDIEISDFRFSSDEQKNTSMRNKYKSCVKDFFLTHKPIETKVLTEKLIWVDVDGHVFMGYVDAIIKDQDGNYNIIDWKTSTIYKGAKIKLHGKQLLLYALGLHQMGVPLDKIKVAWNFLKYVNVTYKQKNGKYKTTSSERHKWVAAIKTPLKKDIKSVYNMEDWEADIKLEELISANSLDGLDEEIQNKYKLDDCYVYAEVSEELVNELKRDLVAGIEEINERGDEEDKWNREPIQPKDEFYCNVLCGVKRHCKFYKAYQEKNKKYQSEEDKLLEEIDNILSL</sequence>
<dbReference type="Pfam" id="PF12705">
    <property type="entry name" value="PDDEXK_1"/>
    <property type="match status" value="1"/>
</dbReference>
<dbReference type="GO" id="GO:0006281">
    <property type="term" value="P:DNA repair"/>
    <property type="evidence" value="ECO:0007669"/>
    <property type="project" value="UniProtKB-KW"/>
</dbReference>
<evidence type="ECO:0000256" key="7">
    <source>
        <dbReference type="ARBA" id="ARBA00023204"/>
    </source>
</evidence>
<organism evidence="10 11">
    <name type="scientific">Priestia filamentosa</name>
    <dbReference type="NCBI Taxonomy" id="1402861"/>
    <lineage>
        <taxon>Bacteria</taxon>
        <taxon>Bacillati</taxon>
        <taxon>Bacillota</taxon>
        <taxon>Bacilli</taxon>
        <taxon>Bacillales</taxon>
        <taxon>Bacillaceae</taxon>
        <taxon>Priestia</taxon>
    </lineage>
</organism>
<name>A0A0H4KEI4_9BACI</name>
<evidence type="ECO:0000256" key="6">
    <source>
        <dbReference type="ARBA" id="ARBA00023125"/>
    </source>
</evidence>
<keyword evidence="7" id="KW-0234">DNA repair</keyword>